<evidence type="ECO:0000256" key="1">
    <source>
        <dbReference type="SAM" id="Phobius"/>
    </source>
</evidence>
<keyword evidence="1" id="KW-0812">Transmembrane</keyword>
<dbReference type="EMBL" id="CABVGP010000002">
    <property type="protein sequence ID" value="VVJ21716.1"/>
    <property type="molecule type" value="Genomic_DNA"/>
</dbReference>
<evidence type="ECO:0000313" key="3">
    <source>
        <dbReference type="Proteomes" id="UP000399805"/>
    </source>
</evidence>
<dbReference type="AlphaFoldDB" id="A0A6I8M293"/>
<gene>
    <name evidence="2" type="ORF">AA23TX_06737</name>
</gene>
<dbReference type="PANTHER" id="PTHR42305">
    <property type="entry name" value="MEMBRANE PROTEIN RV1733C-RELATED"/>
    <property type="match status" value="1"/>
</dbReference>
<evidence type="ECO:0000313" key="2">
    <source>
        <dbReference type="EMBL" id="VVJ21716.1"/>
    </source>
</evidence>
<proteinExistence type="predicted"/>
<dbReference type="Proteomes" id="UP000399805">
    <property type="component" value="Unassembled WGS sequence"/>
</dbReference>
<organism evidence="2 3">
    <name type="scientific">Amycolatopsis camponoti</name>
    <dbReference type="NCBI Taxonomy" id="2606593"/>
    <lineage>
        <taxon>Bacteria</taxon>
        <taxon>Bacillati</taxon>
        <taxon>Actinomycetota</taxon>
        <taxon>Actinomycetes</taxon>
        <taxon>Pseudonocardiales</taxon>
        <taxon>Pseudonocardiaceae</taxon>
        <taxon>Amycolatopsis</taxon>
    </lineage>
</organism>
<dbReference type="InterPro" id="IPR039708">
    <property type="entry name" value="MT1774/Rv1733c-like"/>
</dbReference>
<name>A0A6I8M293_9PSEU</name>
<reference evidence="2 3" key="1">
    <citation type="submission" date="2019-09" db="EMBL/GenBank/DDBJ databases">
        <authorList>
            <person name="Leyn A S."/>
        </authorList>
    </citation>
    <scope>NUCLEOTIDE SEQUENCE [LARGE SCALE GENOMIC DNA]</scope>
    <source>
        <strain evidence="2">AA231_1</strain>
    </source>
</reference>
<keyword evidence="1" id="KW-0472">Membrane</keyword>
<keyword evidence="1" id="KW-1133">Transmembrane helix</keyword>
<sequence length="203" mass="21451">MDTSMRLTRLWHSVLPGRDSVARPSDRVQAGLLLSVILLSLVAAAAAVLLGIGIHGGEAARSREQLATRHAATVILLSDGPASGRTGAPGEPGPARGTWMTRDGQWRTGEVDVPAGTVAGNEVPIWLDATGAPADRPLIPAAAVIDATVVASGLWAGVVFLLVLSYLAVVALLDRFRLARWQREWFVQQPGRTRRDDQSPAGS</sequence>
<dbReference type="PANTHER" id="PTHR42305:SF1">
    <property type="entry name" value="MEMBRANE PROTEIN RV1733C-RELATED"/>
    <property type="match status" value="1"/>
</dbReference>
<protein>
    <recommendedName>
        <fullName evidence="4">Transmembrane protein</fullName>
    </recommendedName>
</protein>
<feature type="transmembrane region" description="Helical" evidence="1">
    <location>
        <begin position="154"/>
        <end position="173"/>
    </location>
</feature>
<keyword evidence="3" id="KW-1185">Reference proteome</keyword>
<evidence type="ECO:0008006" key="4">
    <source>
        <dbReference type="Google" id="ProtNLM"/>
    </source>
</evidence>
<feature type="transmembrane region" description="Helical" evidence="1">
    <location>
        <begin position="32"/>
        <end position="54"/>
    </location>
</feature>
<accession>A0A6I8M293</accession>